<comment type="caution">
    <text evidence="1">The sequence shown here is derived from an EMBL/GenBank/DDBJ whole genome shotgun (WGS) entry which is preliminary data.</text>
</comment>
<organism evidence="1 2">
    <name type="scientific">Labrys miyagiensis</name>
    <dbReference type="NCBI Taxonomy" id="346912"/>
    <lineage>
        <taxon>Bacteria</taxon>
        <taxon>Pseudomonadati</taxon>
        <taxon>Pseudomonadota</taxon>
        <taxon>Alphaproteobacteria</taxon>
        <taxon>Hyphomicrobiales</taxon>
        <taxon>Xanthobacteraceae</taxon>
        <taxon>Labrys</taxon>
    </lineage>
</organism>
<keyword evidence="2" id="KW-1185">Reference proteome</keyword>
<evidence type="ECO:0000313" key="2">
    <source>
        <dbReference type="Proteomes" id="UP001156882"/>
    </source>
</evidence>
<evidence type="ECO:0000313" key="1">
    <source>
        <dbReference type="EMBL" id="GLS20144.1"/>
    </source>
</evidence>
<dbReference type="RefSeq" id="WP_284313237.1">
    <property type="nucleotide sequence ID" value="NZ_BSPC01000027.1"/>
</dbReference>
<proteinExistence type="predicted"/>
<name>A0ABQ6CN47_9HYPH</name>
<gene>
    <name evidence="1" type="ORF">GCM10007874_31610</name>
</gene>
<protein>
    <submittedName>
        <fullName evidence="1">Uncharacterized protein</fullName>
    </submittedName>
</protein>
<sequence>MATKKRSEITPEEFEARRTKRLARNAAWRARNPERMKEYQRRWGQLNIERENVRRKLWKDANPDKVREAKTRWNRANKASHKAWWDAHKEAINVERRKLYWVIKNRAAANKAFGEGPAKLNQNAVYARVNAAVSRGLPDFVRDDVIAEILLAVLEGTLSVDRIKVEAKAFLRAHNLMFDQFGSVSLDAPVPGTDGLTYGDRLTYEEETGLRPASNPATDPRACGDIWGITAAVCHQFSKRHNVMAAKLGVRSNQIWFHWEIVPIVGGLDRRKVHQRISLCANNLGLQLSMGACPIDDDSEYGTPHWHFFDCSSPPHVTPTFGATLILARSNELHDLVVVDEHLRPPSAQLRFHDYSLDELRSKHVHERSMTKRDRKRYRPL</sequence>
<accession>A0ABQ6CN47</accession>
<dbReference type="EMBL" id="BSPC01000027">
    <property type="protein sequence ID" value="GLS20144.1"/>
    <property type="molecule type" value="Genomic_DNA"/>
</dbReference>
<reference evidence="2" key="1">
    <citation type="journal article" date="2019" name="Int. J. Syst. Evol. Microbiol.">
        <title>The Global Catalogue of Microorganisms (GCM) 10K type strain sequencing project: providing services to taxonomists for standard genome sequencing and annotation.</title>
        <authorList>
            <consortium name="The Broad Institute Genomics Platform"/>
            <consortium name="The Broad Institute Genome Sequencing Center for Infectious Disease"/>
            <person name="Wu L."/>
            <person name="Ma J."/>
        </authorList>
    </citation>
    <scope>NUCLEOTIDE SEQUENCE [LARGE SCALE GENOMIC DNA]</scope>
    <source>
        <strain evidence="2">NBRC 101365</strain>
    </source>
</reference>
<dbReference type="Proteomes" id="UP001156882">
    <property type="component" value="Unassembled WGS sequence"/>
</dbReference>